<reference evidence="1 2" key="1">
    <citation type="journal article" date="2019" name="Int. J. Syst. Evol. Microbiol.">
        <title>The Global Catalogue of Microorganisms (GCM) 10K type strain sequencing project: providing services to taxonomists for standard genome sequencing and annotation.</title>
        <authorList>
            <consortium name="The Broad Institute Genomics Platform"/>
            <consortium name="The Broad Institute Genome Sequencing Center for Infectious Disease"/>
            <person name="Wu L."/>
            <person name="Ma J."/>
        </authorList>
    </citation>
    <scope>NUCLEOTIDE SEQUENCE [LARGE SCALE GENOMIC DNA]</scope>
    <source>
        <strain evidence="1 2">DT92</strain>
    </source>
</reference>
<accession>A0ABD5XTG5</accession>
<evidence type="ECO:0000313" key="1">
    <source>
        <dbReference type="EMBL" id="MFC7136442.1"/>
    </source>
</evidence>
<dbReference type="AlphaFoldDB" id="A0ABD5XTG5"/>
<dbReference type="Proteomes" id="UP001596368">
    <property type="component" value="Unassembled WGS sequence"/>
</dbReference>
<dbReference type="EMBL" id="JBHSZG010000001">
    <property type="protein sequence ID" value="MFC7136442.1"/>
    <property type="molecule type" value="Genomic_DNA"/>
</dbReference>
<evidence type="ECO:0000313" key="2">
    <source>
        <dbReference type="Proteomes" id="UP001596368"/>
    </source>
</evidence>
<comment type="caution">
    <text evidence="1">The sequence shown here is derived from an EMBL/GenBank/DDBJ whole genome shotgun (WGS) entry which is preliminary data.</text>
</comment>
<keyword evidence="2" id="KW-1185">Reference proteome</keyword>
<protein>
    <submittedName>
        <fullName evidence="1">Uncharacterized protein</fullName>
    </submittedName>
</protein>
<name>A0ABD5XTG5_9EURY</name>
<organism evidence="1 2">
    <name type="scientific">Halobaculum litoreum</name>
    <dbReference type="NCBI Taxonomy" id="3031998"/>
    <lineage>
        <taxon>Archaea</taxon>
        <taxon>Methanobacteriati</taxon>
        <taxon>Methanobacteriota</taxon>
        <taxon>Stenosarchaea group</taxon>
        <taxon>Halobacteria</taxon>
        <taxon>Halobacteriales</taxon>
        <taxon>Haloferacaceae</taxon>
        <taxon>Halobaculum</taxon>
    </lineage>
</organism>
<gene>
    <name evidence="1" type="ORF">ACFQRB_07655</name>
</gene>
<proteinExistence type="predicted"/>
<sequence>MVTLAPEAGRDIVQFITECLEQLYHNSPQEIDDVPAWLRP</sequence>